<dbReference type="EMBL" id="LN877950">
    <property type="protein sequence ID" value="CUV05549.1"/>
    <property type="molecule type" value="Genomic_DNA"/>
</dbReference>
<keyword evidence="1" id="KW-0472">Membrane</keyword>
<dbReference type="InterPro" id="IPR018767">
    <property type="entry name" value="Brl1/Brr6_dom"/>
</dbReference>
<organism evidence="3">
    <name type="scientific">Cryptosporidium hominis</name>
    <dbReference type="NCBI Taxonomy" id="237895"/>
    <lineage>
        <taxon>Eukaryota</taxon>
        <taxon>Sar</taxon>
        <taxon>Alveolata</taxon>
        <taxon>Apicomplexa</taxon>
        <taxon>Conoidasida</taxon>
        <taxon>Coccidia</taxon>
        <taxon>Eucoccidiorida</taxon>
        <taxon>Eimeriorina</taxon>
        <taxon>Cryptosporidiidae</taxon>
        <taxon>Cryptosporidium</taxon>
    </lineage>
</organism>
<evidence type="ECO:0000313" key="5">
    <source>
        <dbReference type="Proteomes" id="UP001429100"/>
    </source>
</evidence>
<gene>
    <name evidence="3" type="ORF">CHUDEA4_1680</name>
    <name evidence="4" type="ORF">GY17_00003339</name>
</gene>
<dbReference type="InterPro" id="IPR040202">
    <property type="entry name" value="Brl1/Brr6"/>
</dbReference>
<protein>
    <submittedName>
        <fullName evidence="4">Brl1/Brr6 domain containing protein</fullName>
    </submittedName>
</protein>
<feature type="domain" description="Brl1/Brr6" evidence="2">
    <location>
        <begin position="181"/>
        <end position="315"/>
    </location>
</feature>
<keyword evidence="1" id="KW-0812">Transmembrane</keyword>
<evidence type="ECO:0000313" key="4">
    <source>
        <dbReference type="EMBL" id="PPS92665.1"/>
    </source>
</evidence>
<proteinExistence type="predicted"/>
<dbReference type="GO" id="GO:0055088">
    <property type="term" value="P:lipid homeostasis"/>
    <property type="evidence" value="ECO:0007669"/>
    <property type="project" value="InterPro"/>
</dbReference>
<reference evidence="3" key="2">
    <citation type="submission" date="2015-08" db="EMBL/GenBank/DDBJ databases">
        <authorList>
            <person name="Babu N.S."/>
            <person name="Beckwith C.J."/>
            <person name="Beseler K.G."/>
            <person name="Brison A."/>
            <person name="Carone J.V."/>
            <person name="Caskin T.P."/>
            <person name="Diamond M."/>
            <person name="Durham M.E."/>
            <person name="Foxe J.M."/>
            <person name="Go M."/>
            <person name="Henderson B.A."/>
            <person name="Jones I.B."/>
            <person name="McGettigan J.A."/>
            <person name="Micheletti S.J."/>
            <person name="Nasrallah M.E."/>
            <person name="Ortiz D."/>
            <person name="Piller C.R."/>
            <person name="Privatt S.R."/>
            <person name="Schneider S.L."/>
            <person name="Sharp S."/>
            <person name="Smith T.C."/>
            <person name="Stanton J.D."/>
            <person name="Ullery H.E."/>
            <person name="Wilson R.J."/>
            <person name="Serrano M.G."/>
            <person name="Buck G."/>
            <person name="Lee V."/>
            <person name="Wang Y."/>
            <person name="Carvalho R."/>
            <person name="Voegtly L."/>
            <person name="Shi R."/>
            <person name="Duckworth R."/>
            <person name="Johnson A."/>
            <person name="Loviza R."/>
            <person name="Walstead R."/>
            <person name="Shah Z."/>
            <person name="Kiflezghi M."/>
            <person name="Wade K."/>
            <person name="Ball S.L."/>
            <person name="Bradley K.W."/>
            <person name="Asai D.J."/>
            <person name="Bowman C.A."/>
            <person name="Russell D.A."/>
            <person name="Pope W.H."/>
            <person name="Jacobs-Sera D."/>
            <person name="Hendrix R.W."/>
            <person name="Hatfull G.F."/>
        </authorList>
    </citation>
    <scope>NUCLEOTIDE SEQUENCE [LARGE SCALE GENOMIC DNA]</scope>
</reference>
<dbReference type="GO" id="GO:0031965">
    <property type="term" value="C:nuclear membrane"/>
    <property type="evidence" value="ECO:0007669"/>
    <property type="project" value="InterPro"/>
</dbReference>
<dbReference type="SMART" id="SM01042">
    <property type="entry name" value="Brr6_like_C_C"/>
    <property type="match status" value="1"/>
</dbReference>
<dbReference type="GO" id="GO:0006998">
    <property type="term" value="P:nuclear envelope organization"/>
    <property type="evidence" value="ECO:0007669"/>
    <property type="project" value="InterPro"/>
</dbReference>
<dbReference type="OrthoDB" id="343714at2759"/>
<dbReference type="Proteomes" id="UP000199752">
    <property type="component" value="Chromosome 4"/>
</dbReference>
<dbReference type="EMBL" id="JTAI01000023">
    <property type="protein sequence ID" value="PPS92665.1"/>
    <property type="molecule type" value="Genomic_DNA"/>
</dbReference>
<reference evidence="4 5" key="1">
    <citation type="submission" date="2014-11" db="EMBL/GenBank/DDBJ databases">
        <title>Comparative genomic analysis of Cryptosporidium hominis reveals occurrence of genetic recombination in virulent subtypes.</title>
        <authorList>
            <person name="Guo Y."/>
            <person name="Tang K."/>
            <person name="Frace M."/>
            <person name="Li N."/>
            <person name="Roellig D.M."/>
            <person name="Sammons S."/>
            <person name="Knipe K."/>
            <person name="Rowe L."/>
            <person name="Feng Y."/>
            <person name="Xiao L."/>
        </authorList>
    </citation>
    <scope>NUCLEOTIDE SEQUENCE [LARGE SCALE GENOMIC DNA]</scope>
    <source>
        <strain evidence="4">30976</strain>
    </source>
</reference>
<keyword evidence="5" id="KW-1185">Reference proteome</keyword>
<name>A0A0S4TE94_CRYHO</name>
<accession>A0A0S4TE94</accession>
<dbReference type="PANTHER" id="PTHR28136:SF1">
    <property type="entry name" value="NUCLEUS EXPORT PROTEIN BRL1"/>
    <property type="match status" value="1"/>
</dbReference>
<dbReference type="Pfam" id="PF10104">
    <property type="entry name" value="Brr6_like_C_C"/>
    <property type="match status" value="1"/>
</dbReference>
<feature type="transmembrane region" description="Helical" evidence="1">
    <location>
        <begin position="184"/>
        <end position="208"/>
    </location>
</feature>
<dbReference type="VEuPathDB" id="CryptoDB:ChTU502y2012_295g0070"/>
<evidence type="ECO:0000259" key="2">
    <source>
        <dbReference type="SMART" id="SM01042"/>
    </source>
</evidence>
<evidence type="ECO:0000256" key="1">
    <source>
        <dbReference type="SAM" id="Phobius"/>
    </source>
</evidence>
<dbReference type="VEuPathDB" id="CryptoDB:Chro.40190"/>
<evidence type="ECO:0000313" key="3">
    <source>
        <dbReference type="EMBL" id="CUV05549.1"/>
    </source>
</evidence>
<dbReference type="VEuPathDB" id="CryptoDB:GY17_00003339"/>
<keyword evidence="1" id="KW-1133">Transmembrane helix</keyword>
<feature type="transmembrane region" description="Helical" evidence="1">
    <location>
        <begin position="293"/>
        <end position="317"/>
    </location>
</feature>
<dbReference type="PANTHER" id="PTHR28136">
    <property type="entry name" value="NUCLEUS EXPORT PROTEIN BRR6"/>
    <property type="match status" value="1"/>
</dbReference>
<dbReference type="Proteomes" id="UP001429100">
    <property type="component" value="Unassembled WGS sequence"/>
</dbReference>
<dbReference type="VEuPathDB" id="CryptoDB:CHUDEA4_1680"/>
<dbReference type="AlphaFoldDB" id="A0A0S4TE94"/>
<reference evidence="4 5" key="3">
    <citation type="submission" date="2017-10" db="EMBL/GenBank/DDBJ databases">
        <title>Consistent, comparative and evidence-based genome annotation and re-annotation for the closely-related species, Cryptosporidium parvum, C. hominis and C. tyzzeri.</title>
        <authorList>
            <person name="Baptista R.P."/>
            <person name="Li Y."/>
            <person name="Sateriale A."/>
            <person name="Striepen B."/>
            <person name="Kissinger J.C."/>
        </authorList>
    </citation>
    <scope>NUCLEOTIDE SEQUENCE [LARGE SCALE GENOMIC DNA]</scope>
    <source>
        <strain evidence="4">30976</strain>
    </source>
</reference>
<sequence>MSNTVLEELEIEELSQKLMLKLSPKILKEEKFDEDMINAMIIDESSNGLVDNNFLTFDNKKNSEHIKTTDFINSFKPIDQKLNKEENNDKLKPNLTINYKYIDNNCNKINQTLSNRSNSLPPRNNNYYCKGLNLLKKREIKAINNDCNSEKFNYNSFNQLSHGLNQNSYINSLKRMNIENTHEFIRLIFNIIIVFITLYIIFGIIFVIKNDIESKIQISITNILDEMNICSKHYVDNKCHPEQRVPAMESKCTEWERCMSQNPTIIARKSIFTAQIIGEIINTFLDQISFKSALFIFGFIIALIIGNYFVLSSAFCFNRNINHTRNSLESTSIIKKN</sequence>